<evidence type="ECO:0000256" key="1">
    <source>
        <dbReference type="ARBA" id="ARBA00009684"/>
    </source>
</evidence>
<name>A0A5A8F4T8_9BACT</name>
<keyword evidence="5 9" id="KW-0547">Nucleotide-binding</keyword>
<dbReference type="InterPro" id="IPR036554">
    <property type="entry name" value="GHMP_kinase_C_sf"/>
</dbReference>
<sequence length="287" mass="32630">MFVRSFIVTANTIKCYAKINLFLYVTGKRKDGYHNLFTLFSRINLFDVLYVEPAEKFKIVCNNPSIPVDKKNLIYKVYDKLCETTGFDGCVRVYLYKNIPIEAGLGGGSSDAAGFLKLVNKIFNLRLSLDEMKNILRDVSADAPFFLQEKALIAKGIGDEFVADLDLCPLYLLLVKPSFGISTKAVYNSRNLTLTSEPRITNIHSLLNFETLISYMHNDLESVVLQEFSELRLIKKQMLNFGAVRSLMSGSGSTIFGIFPSKYKLEKAYCYFKDLNKDYFVYKTTTL</sequence>
<comment type="caution">
    <text evidence="12">The sequence shown here is derived from an EMBL/GenBank/DDBJ whole genome shotgun (WGS) entry which is preliminary data.</text>
</comment>
<organism evidence="12 13">
    <name type="scientific">Deferribacter autotrophicus</name>
    <dbReference type="NCBI Taxonomy" id="500465"/>
    <lineage>
        <taxon>Bacteria</taxon>
        <taxon>Pseudomonadati</taxon>
        <taxon>Deferribacterota</taxon>
        <taxon>Deferribacteres</taxon>
        <taxon>Deferribacterales</taxon>
        <taxon>Deferribacteraceae</taxon>
        <taxon>Deferribacter</taxon>
    </lineage>
</organism>
<feature type="domain" description="GHMP kinase N-terminal" evidence="10">
    <location>
        <begin position="72"/>
        <end position="147"/>
    </location>
</feature>
<evidence type="ECO:0000256" key="9">
    <source>
        <dbReference type="HAMAP-Rule" id="MF_00061"/>
    </source>
</evidence>
<dbReference type="InterPro" id="IPR013750">
    <property type="entry name" value="GHMP_kinase_C_dom"/>
</dbReference>
<dbReference type="Proteomes" id="UP000322876">
    <property type="component" value="Unassembled WGS sequence"/>
</dbReference>
<dbReference type="HAMAP" id="MF_00061">
    <property type="entry name" value="IspE"/>
    <property type="match status" value="1"/>
</dbReference>
<feature type="binding site" evidence="9">
    <location>
        <begin position="100"/>
        <end position="110"/>
    </location>
    <ligand>
        <name>ATP</name>
        <dbReference type="ChEBI" id="CHEBI:30616"/>
    </ligand>
</feature>
<dbReference type="SUPFAM" id="SSF55060">
    <property type="entry name" value="GHMP Kinase, C-terminal domain"/>
    <property type="match status" value="1"/>
</dbReference>
<dbReference type="InterPro" id="IPR006204">
    <property type="entry name" value="GHMP_kinase_N_dom"/>
</dbReference>
<evidence type="ECO:0000256" key="3">
    <source>
        <dbReference type="ARBA" id="ARBA00017473"/>
    </source>
</evidence>
<evidence type="ECO:0000313" key="12">
    <source>
        <dbReference type="EMBL" id="KAA0258384.1"/>
    </source>
</evidence>
<dbReference type="UniPathway" id="UPA00056">
    <property type="reaction ID" value="UER00094"/>
</dbReference>
<keyword evidence="13" id="KW-1185">Reference proteome</keyword>
<feature type="domain" description="GHMP kinase C-terminal" evidence="11">
    <location>
        <begin position="208"/>
        <end position="273"/>
    </location>
</feature>
<dbReference type="GO" id="GO:0005524">
    <property type="term" value="F:ATP binding"/>
    <property type="evidence" value="ECO:0007669"/>
    <property type="project" value="UniProtKB-UniRule"/>
</dbReference>
<dbReference type="PANTHER" id="PTHR43527">
    <property type="entry name" value="4-DIPHOSPHOCYTIDYL-2-C-METHYL-D-ERYTHRITOL KINASE, CHLOROPLASTIC"/>
    <property type="match status" value="1"/>
</dbReference>
<keyword evidence="6 9" id="KW-0418">Kinase</keyword>
<evidence type="ECO:0000256" key="6">
    <source>
        <dbReference type="ARBA" id="ARBA00022777"/>
    </source>
</evidence>
<proteinExistence type="inferred from homology"/>
<dbReference type="GO" id="GO:0019288">
    <property type="term" value="P:isopentenyl diphosphate biosynthetic process, methylerythritol 4-phosphate pathway"/>
    <property type="evidence" value="ECO:0007669"/>
    <property type="project" value="UniProtKB-UniRule"/>
</dbReference>
<keyword evidence="9" id="KW-0414">Isoprene biosynthesis</keyword>
<comment type="pathway">
    <text evidence="9">Isoprenoid biosynthesis; isopentenyl diphosphate biosynthesis via DXP pathway; isopentenyl diphosphate from 1-deoxy-D-xylulose 5-phosphate: step 3/6.</text>
</comment>
<dbReference type="EMBL" id="VFJB01000004">
    <property type="protein sequence ID" value="KAA0258384.1"/>
    <property type="molecule type" value="Genomic_DNA"/>
</dbReference>
<comment type="catalytic activity">
    <reaction evidence="9">
        <text>4-CDP-2-C-methyl-D-erythritol + ATP = 4-CDP-2-C-methyl-D-erythritol 2-phosphate + ADP + H(+)</text>
        <dbReference type="Rhea" id="RHEA:18437"/>
        <dbReference type="ChEBI" id="CHEBI:15378"/>
        <dbReference type="ChEBI" id="CHEBI:30616"/>
        <dbReference type="ChEBI" id="CHEBI:57823"/>
        <dbReference type="ChEBI" id="CHEBI:57919"/>
        <dbReference type="ChEBI" id="CHEBI:456216"/>
        <dbReference type="EC" id="2.7.1.148"/>
    </reaction>
</comment>
<dbReference type="InterPro" id="IPR014721">
    <property type="entry name" value="Ribsml_uS5_D2-typ_fold_subgr"/>
</dbReference>
<comment type="similarity">
    <text evidence="1 9">Belongs to the GHMP kinase family. IspE subfamily.</text>
</comment>
<evidence type="ECO:0000256" key="4">
    <source>
        <dbReference type="ARBA" id="ARBA00022679"/>
    </source>
</evidence>
<dbReference type="GO" id="GO:0050515">
    <property type="term" value="F:4-(cytidine 5'-diphospho)-2-C-methyl-D-erythritol kinase activity"/>
    <property type="evidence" value="ECO:0007669"/>
    <property type="project" value="UniProtKB-UniRule"/>
</dbReference>
<dbReference type="Gene3D" id="3.30.70.890">
    <property type="entry name" value="GHMP kinase, C-terminal domain"/>
    <property type="match status" value="1"/>
</dbReference>
<dbReference type="EC" id="2.7.1.148" evidence="2 9"/>
<dbReference type="Pfam" id="PF00288">
    <property type="entry name" value="GHMP_kinases_N"/>
    <property type="match status" value="1"/>
</dbReference>
<protein>
    <recommendedName>
        <fullName evidence="3 9">4-diphosphocytidyl-2-C-methyl-D-erythritol kinase</fullName>
        <shortName evidence="9">CMK</shortName>
        <ecNumber evidence="2 9">2.7.1.148</ecNumber>
    </recommendedName>
    <alternativeName>
        <fullName evidence="8 9">4-(cytidine-5'-diphospho)-2-C-methyl-D-erythritol kinase</fullName>
    </alternativeName>
</protein>
<dbReference type="Pfam" id="PF08544">
    <property type="entry name" value="GHMP_kinases_C"/>
    <property type="match status" value="1"/>
</dbReference>
<accession>A0A5A8F4T8</accession>
<reference evidence="12 13" key="1">
    <citation type="submission" date="2019-06" db="EMBL/GenBank/DDBJ databases">
        <title>Genomic insights into carbon and energy metabolism of Deferribacter autotrophicus revealed new metabolic traits in the phylum Deferribacteres.</title>
        <authorList>
            <person name="Slobodkin A.I."/>
            <person name="Slobodkina G.B."/>
            <person name="Allioux M."/>
            <person name="Alain K."/>
            <person name="Jebbar M."/>
            <person name="Shadrin V."/>
            <person name="Kublanov I.V."/>
            <person name="Toshchakov S.V."/>
            <person name="Bonch-Osmolovskaya E.A."/>
        </authorList>
    </citation>
    <scope>NUCLEOTIDE SEQUENCE [LARGE SCALE GENOMIC DNA]</scope>
    <source>
        <strain evidence="12 13">SL50</strain>
    </source>
</reference>
<dbReference type="InterPro" id="IPR004424">
    <property type="entry name" value="IspE"/>
</dbReference>
<dbReference type="OrthoDB" id="9809438at2"/>
<keyword evidence="4 9" id="KW-0808">Transferase</keyword>
<dbReference type="PIRSF" id="PIRSF010376">
    <property type="entry name" value="IspE"/>
    <property type="match status" value="1"/>
</dbReference>
<dbReference type="GO" id="GO:0016114">
    <property type="term" value="P:terpenoid biosynthetic process"/>
    <property type="evidence" value="ECO:0007669"/>
    <property type="project" value="UniProtKB-UniRule"/>
</dbReference>
<keyword evidence="7 9" id="KW-0067">ATP-binding</keyword>
<dbReference type="PANTHER" id="PTHR43527:SF2">
    <property type="entry name" value="4-DIPHOSPHOCYTIDYL-2-C-METHYL-D-ERYTHRITOL KINASE, CHLOROPLASTIC"/>
    <property type="match status" value="1"/>
</dbReference>
<feature type="active site" evidence="9">
    <location>
        <position position="142"/>
    </location>
</feature>
<evidence type="ECO:0000259" key="10">
    <source>
        <dbReference type="Pfam" id="PF00288"/>
    </source>
</evidence>
<evidence type="ECO:0000313" key="13">
    <source>
        <dbReference type="Proteomes" id="UP000322876"/>
    </source>
</evidence>
<evidence type="ECO:0000256" key="5">
    <source>
        <dbReference type="ARBA" id="ARBA00022741"/>
    </source>
</evidence>
<evidence type="ECO:0000256" key="8">
    <source>
        <dbReference type="ARBA" id="ARBA00032554"/>
    </source>
</evidence>
<dbReference type="AlphaFoldDB" id="A0A5A8F4T8"/>
<dbReference type="SUPFAM" id="SSF54211">
    <property type="entry name" value="Ribosomal protein S5 domain 2-like"/>
    <property type="match status" value="1"/>
</dbReference>
<dbReference type="InterPro" id="IPR020568">
    <property type="entry name" value="Ribosomal_Su5_D2-typ_SF"/>
</dbReference>
<comment type="function">
    <text evidence="9">Catalyzes the phosphorylation of the position 2 hydroxy group of 4-diphosphocytidyl-2C-methyl-D-erythritol.</text>
</comment>
<dbReference type="Gene3D" id="3.30.230.10">
    <property type="match status" value="1"/>
</dbReference>
<evidence type="ECO:0000259" key="11">
    <source>
        <dbReference type="Pfam" id="PF08544"/>
    </source>
</evidence>
<evidence type="ECO:0000256" key="7">
    <source>
        <dbReference type="ARBA" id="ARBA00022840"/>
    </source>
</evidence>
<gene>
    <name evidence="9 12" type="primary">ispE</name>
    <name evidence="12" type="ORF">FHQ18_04290</name>
</gene>
<dbReference type="NCBIfam" id="TIGR00154">
    <property type="entry name" value="ispE"/>
    <property type="match status" value="1"/>
</dbReference>
<evidence type="ECO:0000256" key="2">
    <source>
        <dbReference type="ARBA" id="ARBA00012052"/>
    </source>
</evidence>
<feature type="active site" evidence="9">
    <location>
        <position position="18"/>
    </location>
</feature>